<keyword evidence="2" id="KW-1185">Reference proteome</keyword>
<gene>
    <name evidence="1" type="ORF">RB16p038</name>
</gene>
<sequence>MKISIEEILKSLKTDDHLIIRLHRDEIDLSLTCNLSDLRTYNYAQNYFPNFYKRIMNEYTLLVNQLNSIEGHKTLRDSAQRSLDLIKLAGVSFLIRLNAEKEKRND</sequence>
<dbReference type="Proteomes" id="UP000001091">
    <property type="component" value="Segment"/>
</dbReference>
<dbReference type="KEGG" id="vg:9712779"/>
<dbReference type="RefSeq" id="YP_003858338.1">
    <property type="nucleotide sequence ID" value="NC_014467.1"/>
</dbReference>
<name>D9IC99_BPRB1</name>
<reference evidence="1 2" key="1">
    <citation type="journal article" date="2010" name="Virol. J.">
        <title>Genomes of the T4-related bacteriophages as windows on microbial genome evolution.</title>
        <authorList>
            <person name="Petrov V.M."/>
            <person name="Ratnayaka S."/>
            <person name="Nolan J.M."/>
            <person name="Miller E.S."/>
            <person name="Karam J.D."/>
        </authorList>
    </citation>
    <scope>NUCLEOTIDE SEQUENCE [LARGE SCALE GENOMIC DNA]</scope>
</reference>
<accession>D9IC99</accession>
<evidence type="ECO:0000313" key="1">
    <source>
        <dbReference type="EMBL" id="ADJ55342.1"/>
    </source>
</evidence>
<organismHost>
    <name type="scientific">Escherichia coli</name>
    <dbReference type="NCBI Taxonomy" id="562"/>
</organismHost>
<evidence type="ECO:0000313" key="2">
    <source>
        <dbReference type="Proteomes" id="UP000001091"/>
    </source>
</evidence>
<organism evidence="1 2">
    <name type="scientific">Escherichia phage RB16</name>
    <dbReference type="NCBI Taxonomy" id="2681599"/>
    <lineage>
        <taxon>Viruses</taxon>
        <taxon>Duplodnaviria</taxon>
        <taxon>Heunggongvirae</taxon>
        <taxon>Uroviricota</taxon>
        <taxon>Caudoviricetes</taxon>
        <taxon>Pantevenvirales</taxon>
        <taxon>Straboviridae</taxon>
        <taxon>Pseudotevenvirus</taxon>
        <taxon>Pseudotevenvirus RB16</taxon>
    </lineage>
</organism>
<protein>
    <submittedName>
        <fullName evidence="1">Conserved hypothetical phage protein</fullName>
    </submittedName>
</protein>
<proteinExistence type="predicted"/>
<dbReference type="EMBL" id="HM134276">
    <property type="protein sequence ID" value="ADJ55342.1"/>
    <property type="molecule type" value="Genomic_DNA"/>
</dbReference>
<dbReference type="GeneID" id="9712779"/>